<dbReference type="InterPro" id="IPR000873">
    <property type="entry name" value="AMP-dep_synth/lig_dom"/>
</dbReference>
<dbReference type="Pfam" id="PF00501">
    <property type="entry name" value="AMP-binding"/>
    <property type="match status" value="1"/>
</dbReference>
<dbReference type="EMBL" id="CAFBOL010000025">
    <property type="protein sequence ID" value="CAB4987038.1"/>
    <property type="molecule type" value="Genomic_DNA"/>
</dbReference>
<organism evidence="7">
    <name type="scientific">freshwater metagenome</name>
    <dbReference type="NCBI Taxonomy" id="449393"/>
    <lineage>
        <taxon>unclassified sequences</taxon>
        <taxon>metagenomes</taxon>
        <taxon>ecological metagenomes</taxon>
    </lineage>
</organism>
<evidence type="ECO:0000313" key="8">
    <source>
        <dbReference type="EMBL" id="CAB4710002.1"/>
    </source>
</evidence>
<dbReference type="InterPro" id="IPR042099">
    <property type="entry name" value="ANL_N_sf"/>
</dbReference>
<dbReference type="NCBIfam" id="NF002937">
    <property type="entry name" value="PRK03584.1"/>
    <property type="match status" value="1"/>
</dbReference>
<evidence type="ECO:0000259" key="6">
    <source>
        <dbReference type="Pfam" id="PF13193"/>
    </source>
</evidence>
<name>A0A6J6A545_9ZZZZ</name>
<gene>
    <name evidence="8" type="ORF">UFOPK2656_00604</name>
    <name evidence="9" type="ORF">UFOPK3099_00003</name>
    <name evidence="10" type="ORF">UFOPK3267_00240</name>
    <name evidence="11" type="ORF">UFOPK3651_00642</name>
    <name evidence="12" type="ORF">UFOPK3931_01218</name>
    <name evidence="7" type="ORF">UFOPK4189_00602</name>
</gene>
<comment type="similarity">
    <text evidence="1">Belongs to the ATP-dependent AMP-binding enzyme family.</text>
</comment>
<dbReference type="Gene3D" id="3.30.300.30">
    <property type="match status" value="1"/>
</dbReference>
<sequence>MQPLWTPSPERVAATRMDQFRRSVGQADAAGLHEWSVRQPGEFWQELWSAGGIIGEQGDVAFDPGDGTVLGGRFFPHGSVSYAENALAVRAGAGEEAIVAIGEHGERRSYTWAQLRAEVAALARALVIDGVKPGDRVAAYMPHVVETIIAFLAANAIGAAFTSTSSDFGVAGVVDRFGQTTPTVLVAADGYRYGGKTFDCLPRIAEIAAQLPSLKRTIVVGVLSDQPDVTAIANGVGWVEHIAPHRGAALTCLRMPSDQPIYILYSSGTTGKPKCITHRALGVLLMHVKEQQLHCDVRAGDRVLYFTTCGWMMWNWLVSVLVSGATAVLYDGNPAHPDASRLFDIADSERLTLLGVSAKYIDSVHKAGVRPVATHDLTALRTVCSTGSPLSEEGFRWVYEAMKPDVHLASISGGTDICGCFVGGDPTLPVYAGEIQGPSLGMAVGVFSPEGQPLTAADGKGELVCTVPFPSVPVGFWGDTDGSKFHSAYFDRFPGVWAHGDFASWTERGGMVIHGRSDATLNAGGVRIGTAEIYAEVEHIPGIIEAVAVGQEWDDDTRIVLFVKLQEGLVLTSAMEAEIRSRLRANASPRHVPARIAQVTDVPRTRSNKISELAVADVVNGRVVRNTEALANPESLAQYTARPELAV</sequence>
<dbReference type="InterPro" id="IPR025110">
    <property type="entry name" value="AMP-bd_C"/>
</dbReference>
<dbReference type="PANTHER" id="PTHR42921">
    <property type="entry name" value="ACETOACETYL-COA SYNTHETASE"/>
    <property type="match status" value="1"/>
</dbReference>
<dbReference type="InterPro" id="IPR020845">
    <property type="entry name" value="AMP-binding_CS"/>
</dbReference>
<evidence type="ECO:0000313" key="10">
    <source>
        <dbReference type="EMBL" id="CAB4846488.1"/>
    </source>
</evidence>
<dbReference type="EMBL" id="CAFBMT010000003">
    <property type="protein sequence ID" value="CAB4917649.1"/>
    <property type="molecule type" value="Genomic_DNA"/>
</dbReference>
<dbReference type="NCBIfam" id="TIGR01217">
    <property type="entry name" value="ac_ac_CoA_syn"/>
    <property type="match status" value="1"/>
</dbReference>
<evidence type="ECO:0000259" key="5">
    <source>
        <dbReference type="Pfam" id="PF00501"/>
    </source>
</evidence>
<dbReference type="GO" id="GO:0030729">
    <property type="term" value="F:acetoacetate-CoA ligase activity"/>
    <property type="evidence" value="ECO:0007669"/>
    <property type="project" value="InterPro"/>
</dbReference>
<feature type="domain" description="AMP-dependent synthetase/ligase" evidence="5">
    <location>
        <begin position="95"/>
        <end position="465"/>
    </location>
</feature>
<dbReference type="EMBL" id="CAESGF010000003">
    <property type="protein sequence ID" value="CAB4362820.1"/>
    <property type="molecule type" value="Genomic_DNA"/>
</dbReference>
<dbReference type="GO" id="GO:0006629">
    <property type="term" value="P:lipid metabolic process"/>
    <property type="evidence" value="ECO:0007669"/>
    <property type="project" value="InterPro"/>
</dbReference>
<evidence type="ECO:0000256" key="1">
    <source>
        <dbReference type="ARBA" id="ARBA00006432"/>
    </source>
</evidence>
<evidence type="ECO:0000256" key="3">
    <source>
        <dbReference type="ARBA" id="ARBA00022741"/>
    </source>
</evidence>
<dbReference type="AlphaFoldDB" id="A0A6J6A545"/>
<dbReference type="PANTHER" id="PTHR42921:SF1">
    <property type="entry name" value="ACETOACETYL-COA SYNTHETASE"/>
    <property type="match status" value="1"/>
</dbReference>
<evidence type="ECO:0000256" key="2">
    <source>
        <dbReference type="ARBA" id="ARBA00022598"/>
    </source>
</evidence>
<proteinExistence type="inferred from homology"/>
<evidence type="ECO:0000256" key="4">
    <source>
        <dbReference type="ARBA" id="ARBA00022840"/>
    </source>
</evidence>
<dbReference type="InterPro" id="IPR045851">
    <property type="entry name" value="AMP-bd_C_sf"/>
</dbReference>
<dbReference type="SUPFAM" id="SSF56801">
    <property type="entry name" value="Acetyl-CoA synthetase-like"/>
    <property type="match status" value="1"/>
</dbReference>
<evidence type="ECO:0000313" key="9">
    <source>
        <dbReference type="EMBL" id="CAB4799155.1"/>
    </source>
</evidence>
<dbReference type="Pfam" id="PF13193">
    <property type="entry name" value="AMP-binding_C"/>
    <property type="match status" value="1"/>
</dbReference>
<dbReference type="EMBL" id="CAEZYF010000003">
    <property type="protein sequence ID" value="CAB4710002.1"/>
    <property type="molecule type" value="Genomic_DNA"/>
</dbReference>
<dbReference type="PROSITE" id="PS00455">
    <property type="entry name" value="AMP_BINDING"/>
    <property type="match status" value="1"/>
</dbReference>
<protein>
    <submittedName>
        <fullName evidence="7">Unannotated protein</fullName>
    </submittedName>
</protein>
<keyword evidence="3" id="KW-0547">Nucleotide-binding</keyword>
<accession>A0A6J6A545</accession>
<dbReference type="EMBL" id="CAFAAV010000001">
    <property type="protein sequence ID" value="CAB4799155.1"/>
    <property type="molecule type" value="Genomic_DNA"/>
</dbReference>
<reference evidence="7" key="1">
    <citation type="submission" date="2020-05" db="EMBL/GenBank/DDBJ databases">
        <authorList>
            <person name="Chiriac C."/>
            <person name="Salcher M."/>
            <person name="Ghai R."/>
            <person name="Kavagutti S V."/>
        </authorList>
    </citation>
    <scope>NUCLEOTIDE SEQUENCE</scope>
</reference>
<keyword evidence="4" id="KW-0067">ATP-binding</keyword>
<dbReference type="EMBL" id="CAFBIY010000007">
    <property type="protein sequence ID" value="CAB4846488.1"/>
    <property type="molecule type" value="Genomic_DNA"/>
</dbReference>
<keyword evidence="2" id="KW-0436">Ligase</keyword>
<evidence type="ECO:0000313" key="11">
    <source>
        <dbReference type="EMBL" id="CAB4917649.1"/>
    </source>
</evidence>
<dbReference type="GO" id="GO:0005524">
    <property type="term" value="F:ATP binding"/>
    <property type="evidence" value="ECO:0007669"/>
    <property type="project" value="UniProtKB-KW"/>
</dbReference>
<feature type="domain" description="AMP-binding enzyme C-terminal" evidence="6">
    <location>
        <begin position="539"/>
        <end position="609"/>
    </location>
</feature>
<dbReference type="Gene3D" id="3.40.50.12780">
    <property type="entry name" value="N-terminal domain of ligase-like"/>
    <property type="match status" value="1"/>
</dbReference>
<dbReference type="InterPro" id="IPR005914">
    <property type="entry name" value="Acac_CoA_synth"/>
</dbReference>
<evidence type="ECO:0000313" key="7">
    <source>
        <dbReference type="EMBL" id="CAB4362820.1"/>
    </source>
</evidence>
<evidence type="ECO:0000313" key="12">
    <source>
        <dbReference type="EMBL" id="CAB4987038.1"/>
    </source>
</evidence>